<proteinExistence type="predicted"/>
<dbReference type="EMBL" id="CATQJL010000001">
    <property type="protein sequence ID" value="CAJ0590900.1"/>
    <property type="molecule type" value="Genomic_DNA"/>
</dbReference>
<reference evidence="1" key="1">
    <citation type="submission" date="2023-07" db="EMBL/GenBank/DDBJ databases">
        <authorList>
            <consortium name="CYATHOMIX"/>
        </authorList>
    </citation>
    <scope>NUCLEOTIDE SEQUENCE</scope>
    <source>
        <strain evidence="1">N/A</strain>
    </source>
</reference>
<name>A0AA36DPL1_CYLNA</name>
<gene>
    <name evidence="1" type="ORF">CYNAS_LOCUS2883</name>
</gene>
<dbReference type="Proteomes" id="UP001176961">
    <property type="component" value="Unassembled WGS sequence"/>
</dbReference>
<keyword evidence="2" id="KW-1185">Reference proteome</keyword>
<evidence type="ECO:0000313" key="1">
    <source>
        <dbReference type="EMBL" id="CAJ0590900.1"/>
    </source>
</evidence>
<dbReference type="AlphaFoldDB" id="A0AA36DPL1"/>
<organism evidence="1 2">
    <name type="scientific">Cylicocyclus nassatus</name>
    <name type="common">Nematode worm</name>
    <dbReference type="NCBI Taxonomy" id="53992"/>
    <lineage>
        <taxon>Eukaryota</taxon>
        <taxon>Metazoa</taxon>
        <taxon>Ecdysozoa</taxon>
        <taxon>Nematoda</taxon>
        <taxon>Chromadorea</taxon>
        <taxon>Rhabditida</taxon>
        <taxon>Rhabditina</taxon>
        <taxon>Rhabditomorpha</taxon>
        <taxon>Strongyloidea</taxon>
        <taxon>Strongylidae</taxon>
        <taxon>Cylicocyclus</taxon>
    </lineage>
</organism>
<comment type="caution">
    <text evidence="1">The sequence shown here is derived from an EMBL/GenBank/DDBJ whole genome shotgun (WGS) entry which is preliminary data.</text>
</comment>
<protein>
    <submittedName>
        <fullName evidence="1">Uncharacterized protein</fullName>
    </submittedName>
</protein>
<sequence length="70" mass="7440">MCLVVNGLPATEAYSSEVAKLFLCSLLALASWSKVDWDSMDRLSVDYPQSGAHKEDMACVASGPSSTDPS</sequence>
<accession>A0AA36DPL1</accession>
<evidence type="ECO:0000313" key="2">
    <source>
        <dbReference type="Proteomes" id="UP001176961"/>
    </source>
</evidence>